<evidence type="ECO:0000313" key="15">
    <source>
        <dbReference type="EMBL" id="KIZ48089.1"/>
    </source>
</evidence>
<dbReference type="SUPFAM" id="SSF81660">
    <property type="entry name" value="Metal cation-transporting ATPase, ATP-binding domain N"/>
    <property type="match status" value="1"/>
</dbReference>
<feature type="transmembrane region" description="Helical" evidence="13">
    <location>
        <begin position="889"/>
        <end position="909"/>
    </location>
</feature>
<dbReference type="InterPro" id="IPR004014">
    <property type="entry name" value="ATPase_P-typ_cation-transptr_N"/>
</dbReference>
<dbReference type="Pfam" id="PF00122">
    <property type="entry name" value="E1-E2_ATPase"/>
    <property type="match status" value="1"/>
</dbReference>
<keyword evidence="10 13" id="KW-1133">Transmembrane helix</keyword>
<keyword evidence="6" id="KW-0547">Nucleotide-binding</keyword>
<dbReference type="GO" id="GO:1990573">
    <property type="term" value="P:potassium ion import across plasma membrane"/>
    <property type="evidence" value="ECO:0007669"/>
    <property type="project" value="TreeGrafter"/>
</dbReference>
<dbReference type="PROSITE" id="PS00154">
    <property type="entry name" value="ATPASE_E1_E2"/>
    <property type="match status" value="1"/>
</dbReference>
<dbReference type="PRINTS" id="PR00119">
    <property type="entry name" value="CATATPASE"/>
</dbReference>
<evidence type="ECO:0000256" key="5">
    <source>
        <dbReference type="ARBA" id="ARBA00022692"/>
    </source>
</evidence>
<dbReference type="PANTHER" id="PTHR43294">
    <property type="entry name" value="SODIUM/POTASSIUM-TRANSPORTING ATPASE SUBUNIT ALPHA"/>
    <property type="match status" value="1"/>
</dbReference>
<dbReference type="InterPro" id="IPR023214">
    <property type="entry name" value="HAD_sf"/>
</dbReference>
<dbReference type="InterPro" id="IPR008250">
    <property type="entry name" value="ATPase_P-typ_transduc_dom_A_sf"/>
</dbReference>
<dbReference type="Proteomes" id="UP000032515">
    <property type="component" value="Unassembled WGS sequence"/>
</dbReference>
<keyword evidence="4" id="KW-0597">Phosphoprotein</keyword>
<feature type="transmembrane region" description="Helical" evidence="13">
    <location>
        <begin position="712"/>
        <end position="737"/>
    </location>
</feature>
<comment type="subcellular location">
    <subcellularLocation>
        <location evidence="1">Cell membrane</location>
        <topology evidence="1">Multi-pass membrane protein</topology>
    </subcellularLocation>
</comment>
<dbReference type="InterPro" id="IPR001757">
    <property type="entry name" value="P_typ_ATPase"/>
</dbReference>
<dbReference type="EMBL" id="JXXE01000016">
    <property type="protein sequence ID" value="KIZ48089.1"/>
    <property type="molecule type" value="Genomic_DNA"/>
</dbReference>
<keyword evidence="8" id="KW-0460">Magnesium</keyword>
<name>A0A0D7F4N5_RHOPL</name>
<dbReference type="InterPro" id="IPR023298">
    <property type="entry name" value="ATPase_P-typ_TM_dom_sf"/>
</dbReference>
<feature type="domain" description="Cation-transporting P-type ATPase N-terminal" evidence="14">
    <location>
        <begin position="27"/>
        <end position="100"/>
    </location>
</feature>
<dbReference type="Gene3D" id="3.40.50.1000">
    <property type="entry name" value="HAD superfamily/HAD-like"/>
    <property type="match status" value="1"/>
</dbReference>
<dbReference type="InterPro" id="IPR044492">
    <property type="entry name" value="P_typ_ATPase_HD_dom"/>
</dbReference>
<gene>
    <name evidence="15" type="ORF">OO17_00680</name>
</gene>
<feature type="transmembrane region" description="Helical" evidence="13">
    <location>
        <begin position="268"/>
        <end position="289"/>
    </location>
</feature>
<comment type="caution">
    <text evidence="15">The sequence shown here is derived from an EMBL/GenBank/DDBJ whole genome shotgun (WGS) entry which is preliminary data.</text>
</comment>
<dbReference type="Pfam" id="PF00690">
    <property type="entry name" value="Cation_ATPase_N"/>
    <property type="match status" value="1"/>
</dbReference>
<dbReference type="InterPro" id="IPR036412">
    <property type="entry name" value="HAD-like_sf"/>
</dbReference>
<dbReference type="Pfam" id="PF13246">
    <property type="entry name" value="Cation_ATPase"/>
    <property type="match status" value="1"/>
</dbReference>
<sequence>MTERLQEQAVTTAPDYPRTVGSNSARPWHALPIEDVQLMLATGTDGLDGNEAGRRLTAHGPNILPAAKPRSAIRRFVAQFDNLLIYVLLVAVAVTLALEHGIDAAVILAVVVLNAVIGFVQEGRAEQALDAIRGMLAPRASVVRAGRRVTLAAEELVPGDLVLLDPGDRVPADLRLVRSRSLRIEEAALTGESVPVEKSPAPVMAEAPLGDRNSIAFSGTLVAAGQGAGVVFATGGDTEIGRVSALVDAVETLTTPLLRQMDSFARRLTVAILGVSVAIFAFAVFVRGYAIEDAFLVVVGVAVAAIPEGLPAVMTIALALGVQRMAARDAIVRRLPAVETLGSVSIICTDKTGTLTRNEMTVVAAATAAATFEIGGAGYDPSGEVRLREEKVEPAEHSTLVGLARAALLCSDASLRRTEIGWVVDGDPMEGALVAFGSKVGIDVEQLRKEIPRHDEIPFDARHRFMATLHHGVDGEAFICIKGAPERVLAMCDLQRGPVSDMPLDHAAWRVRVEALGARGQRVLAVAVKRLSSASSDLTFTDVEGGLTLLGLLGLIDPPRAEAVTAVRDCRAAGIRIKMITGDHAATAVAIAGLLGLEQPEAVATGQELDALDDATLRCRARDVDVFARAAPEHKLRLVEALQADGAVLAMTGDGVNDAPALKRADVGVAMGQKGTEAAKEAAEMVLADDNFASIVAAVREGRTVYDNLKKVIAWTLPTNGGEALTVIGALLVGLTLPITAVQILWINMVTAVALGLTLAFEPTEPDAMHRPPRAADESLISGFLVWRIVFVSVLFVIGTFGIFFWAERRGSSLEETRTLVVNTIVVMEIFYLFSVRYQHGSSLTWSGVLGTPVVAVGVGVVVLLQLAFTYAPPLQAVFGTRPVSLTDGLTVIGVGVILLAVVEAEKLIGRLASRSRESGH</sequence>
<dbReference type="OrthoDB" id="391538at2"/>
<evidence type="ECO:0000256" key="1">
    <source>
        <dbReference type="ARBA" id="ARBA00004651"/>
    </source>
</evidence>
<evidence type="ECO:0000313" key="16">
    <source>
        <dbReference type="Proteomes" id="UP000032515"/>
    </source>
</evidence>
<keyword evidence="7" id="KW-0067">ATP-binding</keyword>
<dbReference type="SFLD" id="SFLDS00003">
    <property type="entry name" value="Haloacid_Dehalogenase"/>
    <property type="match status" value="1"/>
</dbReference>
<dbReference type="GO" id="GO:1902600">
    <property type="term" value="P:proton transmembrane transport"/>
    <property type="evidence" value="ECO:0007669"/>
    <property type="project" value="TreeGrafter"/>
</dbReference>
<feature type="transmembrane region" description="Helical" evidence="13">
    <location>
        <begin position="104"/>
        <end position="120"/>
    </location>
</feature>
<organism evidence="15 16">
    <name type="scientific">Rhodopseudomonas palustris</name>
    <dbReference type="NCBI Taxonomy" id="1076"/>
    <lineage>
        <taxon>Bacteria</taxon>
        <taxon>Pseudomonadati</taxon>
        <taxon>Pseudomonadota</taxon>
        <taxon>Alphaproteobacteria</taxon>
        <taxon>Hyphomicrobiales</taxon>
        <taxon>Nitrobacteraceae</taxon>
        <taxon>Rhodopseudomonas</taxon>
    </lineage>
</organism>
<keyword evidence="5 13" id="KW-0812">Transmembrane</keyword>
<feature type="transmembrane region" description="Helical" evidence="13">
    <location>
        <begin position="848"/>
        <end position="869"/>
    </location>
</feature>
<keyword evidence="9" id="KW-1278">Translocase</keyword>
<evidence type="ECO:0000259" key="14">
    <source>
        <dbReference type="SMART" id="SM00831"/>
    </source>
</evidence>
<dbReference type="NCBIfam" id="TIGR01494">
    <property type="entry name" value="ATPase_P-type"/>
    <property type="match status" value="2"/>
</dbReference>
<dbReference type="PATRIC" id="fig|1076.23.peg.772"/>
<evidence type="ECO:0000256" key="11">
    <source>
        <dbReference type="ARBA" id="ARBA00023136"/>
    </source>
</evidence>
<evidence type="ECO:0000256" key="10">
    <source>
        <dbReference type="ARBA" id="ARBA00022989"/>
    </source>
</evidence>
<dbReference type="SFLD" id="SFLDG00002">
    <property type="entry name" value="C1.7:_P-type_atpase_like"/>
    <property type="match status" value="1"/>
</dbReference>
<dbReference type="GO" id="GO:0036376">
    <property type="term" value="P:sodium ion export across plasma membrane"/>
    <property type="evidence" value="ECO:0007669"/>
    <property type="project" value="TreeGrafter"/>
</dbReference>
<feature type="transmembrane region" description="Helical" evidence="13">
    <location>
        <begin position="295"/>
        <end position="320"/>
    </location>
</feature>
<dbReference type="RefSeq" id="WP_080900799.1">
    <property type="nucleotide sequence ID" value="NZ_JXXE01000016.1"/>
</dbReference>
<evidence type="ECO:0000256" key="3">
    <source>
        <dbReference type="ARBA" id="ARBA00022475"/>
    </source>
</evidence>
<keyword evidence="11 13" id="KW-0472">Membrane</keyword>
<dbReference type="GO" id="GO:0005886">
    <property type="term" value="C:plasma membrane"/>
    <property type="evidence" value="ECO:0007669"/>
    <property type="project" value="UniProtKB-SubCell"/>
</dbReference>
<dbReference type="SFLD" id="SFLDF00027">
    <property type="entry name" value="p-type_atpase"/>
    <property type="match status" value="1"/>
</dbReference>
<dbReference type="GO" id="GO:0030007">
    <property type="term" value="P:intracellular potassium ion homeostasis"/>
    <property type="evidence" value="ECO:0007669"/>
    <property type="project" value="TreeGrafter"/>
</dbReference>
<evidence type="ECO:0000256" key="13">
    <source>
        <dbReference type="SAM" id="Phobius"/>
    </source>
</evidence>
<dbReference type="SUPFAM" id="SSF81653">
    <property type="entry name" value="Calcium ATPase, transduction domain A"/>
    <property type="match status" value="1"/>
</dbReference>
<comment type="similarity">
    <text evidence="2">Belongs to the cation transport ATPase (P-type) (TC 3.A.3) family. Type IIA subfamily.</text>
</comment>
<dbReference type="InterPro" id="IPR006068">
    <property type="entry name" value="ATPase_P-typ_cation-transptr_C"/>
</dbReference>
<dbReference type="GO" id="GO:0006883">
    <property type="term" value="P:intracellular sodium ion homeostasis"/>
    <property type="evidence" value="ECO:0007669"/>
    <property type="project" value="TreeGrafter"/>
</dbReference>
<accession>A0A0D7F4N5</accession>
<evidence type="ECO:0000256" key="7">
    <source>
        <dbReference type="ARBA" id="ARBA00022840"/>
    </source>
</evidence>
<dbReference type="Pfam" id="PF08282">
    <property type="entry name" value="Hydrolase_3"/>
    <property type="match status" value="1"/>
</dbReference>
<dbReference type="Gene3D" id="3.40.1110.10">
    <property type="entry name" value="Calcium-transporting ATPase, cytoplasmic domain N"/>
    <property type="match status" value="1"/>
</dbReference>
<proteinExistence type="inferred from homology"/>
<dbReference type="InterPro" id="IPR023299">
    <property type="entry name" value="ATPase_P-typ_cyto_dom_N"/>
</dbReference>
<dbReference type="GO" id="GO:0005391">
    <property type="term" value="F:P-type sodium:potassium-exchanging transporter activity"/>
    <property type="evidence" value="ECO:0007669"/>
    <property type="project" value="TreeGrafter"/>
</dbReference>
<dbReference type="Gene3D" id="1.20.1110.10">
    <property type="entry name" value="Calcium-transporting ATPase, transmembrane domain"/>
    <property type="match status" value="1"/>
</dbReference>
<protein>
    <submittedName>
        <fullName evidence="15">Carbonate dehydratase</fullName>
    </submittedName>
</protein>
<keyword evidence="3" id="KW-1003">Cell membrane</keyword>
<dbReference type="InterPro" id="IPR018303">
    <property type="entry name" value="ATPase_P-typ_P_site"/>
</dbReference>
<dbReference type="PRINTS" id="PR00120">
    <property type="entry name" value="HATPASE"/>
</dbReference>
<dbReference type="InterPro" id="IPR050510">
    <property type="entry name" value="Cation_transp_ATPase_P-type"/>
</dbReference>
<feature type="transmembrane region" description="Helical" evidence="13">
    <location>
        <begin position="743"/>
        <end position="764"/>
    </location>
</feature>
<reference evidence="15 16" key="1">
    <citation type="submission" date="2014-11" db="EMBL/GenBank/DDBJ databases">
        <title>Genomics and ecophysiology of heterotrophic nitrogen fixing bacteria isolated from estuarine surface water.</title>
        <authorList>
            <person name="Bentzon-Tilia M."/>
            <person name="Severin I."/>
            <person name="Hansen L.H."/>
            <person name="Riemann L."/>
        </authorList>
    </citation>
    <scope>NUCLEOTIDE SEQUENCE [LARGE SCALE GENOMIC DNA]</scope>
    <source>
        <strain evidence="15 16">BAL398</strain>
    </source>
</reference>
<dbReference type="FunFam" id="2.70.150.10:FF:000160">
    <property type="entry name" value="Sarcoplasmic/endoplasmic reticulum calcium ATPase 1"/>
    <property type="match status" value="1"/>
</dbReference>
<evidence type="ECO:0000256" key="12">
    <source>
        <dbReference type="SAM" id="MobiDB-lite"/>
    </source>
</evidence>
<evidence type="ECO:0000256" key="9">
    <source>
        <dbReference type="ARBA" id="ARBA00022967"/>
    </source>
</evidence>
<dbReference type="InterPro" id="IPR059000">
    <property type="entry name" value="ATPase_P-type_domA"/>
</dbReference>
<dbReference type="Gene3D" id="2.70.150.10">
    <property type="entry name" value="Calcium-transporting ATPase, cytoplasmic transduction domain A"/>
    <property type="match status" value="1"/>
</dbReference>
<evidence type="ECO:0000256" key="2">
    <source>
        <dbReference type="ARBA" id="ARBA00005675"/>
    </source>
</evidence>
<dbReference type="Pfam" id="PF00689">
    <property type="entry name" value="Cation_ATPase_C"/>
    <property type="match status" value="1"/>
</dbReference>
<evidence type="ECO:0000256" key="6">
    <source>
        <dbReference type="ARBA" id="ARBA00022741"/>
    </source>
</evidence>
<dbReference type="AlphaFoldDB" id="A0A0D7F4N5"/>
<dbReference type="SUPFAM" id="SSF81665">
    <property type="entry name" value="Calcium ATPase, transmembrane domain M"/>
    <property type="match status" value="1"/>
</dbReference>
<dbReference type="GO" id="GO:0016887">
    <property type="term" value="F:ATP hydrolysis activity"/>
    <property type="evidence" value="ECO:0007669"/>
    <property type="project" value="InterPro"/>
</dbReference>
<evidence type="ECO:0000256" key="8">
    <source>
        <dbReference type="ARBA" id="ARBA00022842"/>
    </source>
</evidence>
<dbReference type="GO" id="GO:0005524">
    <property type="term" value="F:ATP binding"/>
    <property type="evidence" value="ECO:0007669"/>
    <property type="project" value="UniProtKB-KW"/>
</dbReference>
<feature type="region of interest" description="Disordered" evidence="12">
    <location>
        <begin position="1"/>
        <end position="22"/>
    </location>
</feature>
<dbReference type="PANTHER" id="PTHR43294:SF21">
    <property type="entry name" value="CATION TRANSPORTING ATPASE"/>
    <property type="match status" value="1"/>
</dbReference>
<dbReference type="SMART" id="SM00831">
    <property type="entry name" value="Cation_ATPase_N"/>
    <property type="match status" value="1"/>
</dbReference>
<feature type="transmembrane region" description="Helical" evidence="13">
    <location>
        <begin position="80"/>
        <end position="98"/>
    </location>
</feature>
<dbReference type="SUPFAM" id="SSF56784">
    <property type="entry name" value="HAD-like"/>
    <property type="match status" value="1"/>
</dbReference>
<feature type="transmembrane region" description="Helical" evidence="13">
    <location>
        <begin position="819"/>
        <end position="836"/>
    </location>
</feature>
<feature type="transmembrane region" description="Helical" evidence="13">
    <location>
        <begin position="785"/>
        <end position="807"/>
    </location>
</feature>
<evidence type="ECO:0000256" key="4">
    <source>
        <dbReference type="ARBA" id="ARBA00022553"/>
    </source>
</evidence>